<evidence type="ECO:0000256" key="6">
    <source>
        <dbReference type="SAM" id="MobiDB-lite"/>
    </source>
</evidence>
<evidence type="ECO:0000256" key="2">
    <source>
        <dbReference type="ARBA" id="ARBA00022692"/>
    </source>
</evidence>
<dbReference type="PIRSF" id="PIRSF031802">
    <property type="entry name" value="UCP031802"/>
    <property type="match status" value="1"/>
</dbReference>
<dbReference type="InterPro" id="IPR010817">
    <property type="entry name" value="HemY_N"/>
</dbReference>
<dbReference type="Proteomes" id="UP000463224">
    <property type="component" value="Unassembled WGS sequence"/>
</dbReference>
<dbReference type="PROSITE" id="PS50005">
    <property type="entry name" value="TPR"/>
    <property type="match status" value="1"/>
</dbReference>
<evidence type="ECO:0000256" key="5">
    <source>
        <dbReference type="PROSITE-ProRule" id="PRU00339"/>
    </source>
</evidence>
<evidence type="ECO:0000256" key="7">
    <source>
        <dbReference type="SAM" id="Phobius"/>
    </source>
</evidence>
<gene>
    <name evidence="9" type="ORF">GN330_04720</name>
</gene>
<evidence type="ECO:0000256" key="4">
    <source>
        <dbReference type="ARBA" id="ARBA00023136"/>
    </source>
</evidence>
<feature type="transmembrane region" description="Helical" evidence="7">
    <location>
        <begin position="37"/>
        <end position="62"/>
    </location>
</feature>
<comment type="subcellular location">
    <subcellularLocation>
        <location evidence="1">Membrane</location>
    </subcellularLocation>
</comment>
<dbReference type="GO" id="GO:0016020">
    <property type="term" value="C:membrane"/>
    <property type="evidence" value="ECO:0007669"/>
    <property type="project" value="UniProtKB-SubCell"/>
</dbReference>
<sequence length="559" mass="60962">MIRILLFLLVVFALGLGFSWLAERPGELVVTFAGYQYEVSLMVAAIIVTALVAAVMILWWLLKAIWTSPQTVARYFRVRRRDRGYQALSTGMIAAGAGDAGLARTKKREAMKLISADQEPLIHLLDAQASLLEGNHEDARRKFEAMLDDPEMRILGLRGLYLEAQRLGDREAAQHYAGRAAEIAPQLGWASNAALEARTAAGDWDGALGILEARRSTKQIEPDEAKRKRAVLLTAKAMDVLDRDPLAAKNAALEANRLAPDLVPAAVIAAKALFRQDDLRKGSKVLETAWRKTAHPDIAATYVYARHGDSVMDRLARAKKLRSQRQNNAESALTVARAALEAGELDLARETAEEAMRIEPREAVFLLLADIEEALTGDEGRIRQWLARAVRAPRDPAWVADGVVSERWAPVSPVTGKLDMFEWRPPVEKTAGLLEQERQEEDELRKPLLAAPVAPVPVAAPEPDAAGNGEAIEEAELVAATPVSETPPPTEKSGEETTDSAKADPPEEAPQPPPPTHAAANDDAWPKEPDGAAMPQPDDPGVDPEDAEGDARSKRFKLF</sequence>
<dbReference type="InterPro" id="IPR011990">
    <property type="entry name" value="TPR-like_helical_dom_sf"/>
</dbReference>
<protein>
    <submittedName>
        <fullName evidence="9">Heme biosynthesis protein HemY</fullName>
    </submittedName>
</protein>
<dbReference type="InterPro" id="IPR019734">
    <property type="entry name" value="TPR_rpt"/>
</dbReference>
<keyword evidence="3 7" id="KW-1133">Transmembrane helix</keyword>
<keyword evidence="2 7" id="KW-0812">Transmembrane</keyword>
<keyword evidence="4 7" id="KW-0472">Membrane</keyword>
<reference evidence="9 10" key="1">
    <citation type="submission" date="2019-12" db="EMBL/GenBank/DDBJ databases">
        <title>Nitratireductor arenosus sp. nov., Isolated from sea sand, Jeju island, South Korea.</title>
        <authorList>
            <person name="Kim W."/>
        </authorList>
    </citation>
    <scope>NUCLEOTIDE SEQUENCE [LARGE SCALE GENOMIC DNA]</scope>
    <source>
        <strain evidence="9 10">CAU 1489</strain>
    </source>
</reference>
<evidence type="ECO:0000256" key="3">
    <source>
        <dbReference type="ARBA" id="ARBA00022989"/>
    </source>
</evidence>
<evidence type="ECO:0000259" key="8">
    <source>
        <dbReference type="Pfam" id="PF07219"/>
    </source>
</evidence>
<organism evidence="9 10">
    <name type="scientific">Nitratireductor arenosus</name>
    <dbReference type="NCBI Taxonomy" id="2682096"/>
    <lineage>
        <taxon>Bacteria</taxon>
        <taxon>Pseudomonadati</taxon>
        <taxon>Pseudomonadota</taxon>
        <taxon>Alphaproteobacteria</taxon>
        <taxon>Hyphomicrobiales</taxon>
        <taxon>Phyllobacteriaceae</taxon>
        <taxon>Nitratireductor</taxon>
    </lineage>
</organism>
<feature type="repeat" description="TPR" evidence="5">
    <location>
        <begin position="329"/>
        <end position="362"/>
    </location>
</feature>
<evidence type="ECO:0000256" key="1">
    <source>
        <dbReference type="ARBA" id="ARBA00004370"/>
    </source>
</evidence>
<proteinExistence type="predicted"/>
<dbReference type="SUPFAM" id="SSF48452">
    <property type="entry name" value="TPR-like"/>
    <property type="match status" value="1"/>
</dbReference>
<keyword evidence="10" id="KW-1185">Reference proteome</keyword>
<comment type="caution">
    <text evidence="9">The sequence shown here is derived from an EMBL/GenBank/DDBJ whole genome shotgun (WGS) entry which is preliminary data.</text>
</comment>
<feature type="domain" description="HemY N-terminal" evidence="8">
    <location>
        <begin position="26"/>
        <end position="133"/>
    </location>
</feature>
<feature type="transmembrane region" description="Helical" evidence="7">
    <location>
        <begin position="83"/>
        <end position="103"/>
    </location>
</feature>
<evidence type="ECO:0000313" key="9">
    <source>
        <dbReference type="EMBL" id="MVA96551.1"/>
    </source>
</evidence>
<dbReference type="Gene3D" id="1.25.40.10">
    <property type="entry name" value="Tetratricopeptide repeat domain"/>
    <property type="match status" value="1"/>
</dbReference>
<dbReference type="Pfam" id="PF07219">
    <property type="entry name" value="HemY_N"/>
    <property type="match status" value="1"/>
</dbReference>
<dbReference type="RefSeq" id="WP_156711481.1">
    <property type="nucleotide sequence ID" value="NZ_WPHG01000001.1"/>
</dbReference>
<feature type="compositionally biased region" description="Basic and acidic residues" evidence="6">
    <location>
        <begin position="492"/>
        <end position="505"/>
    </location>
</feature>
<keyword evidence="5" id="KW-0802">TPR repeat</keyword>
<evidence type="ECO:0000313" key="10">
    <source>
        <dbReference type="Proteomes" id="UP000463224"/>
    </source>
</evidence>
<dbReference type="EMBL" id="WPHG01000001">
    <property type="protein sequence ID" value="MVA96551.1"/>
    <property type="molecule type" value="Genomic_DNA"/>
</dbReference>
<dbReference type="InterPro" id="IPR016982">
    <property type="entry name" value="Mms48"/>
</dbReference>
<dbReference type="AlphaFoldDB" id="A0A844QEZ0"/>
<name>A0A844QEZ0_9HYPH</name>
<feature type="region of interest" description="Disordered" evidence="6">
    <location>
        <begin position="474"/>
        <end position="559"/>
    </location>
</feature>
<accession>A0A844QEZ0</accession>